<protein>
    <submittedName>
        <fullName evidence="1">Uncharacterized protein</fullName>
    </submittedName>
</protein>
<dbReference type="Proteomes" id="UP000034108">
    <property type="component" value="Unassembled WGS sequence"/>
</dbReference>
<dbReference type="AlphaFoldDB" id="A0A0G0VE00"/>
<evidence type="ECO:0000313" key="2">
    <source>
        <dbReference type="Proteomes" id="UP000034108"/>
    </source>
</evidence>
<proteinExistence type="predicted"/>
<dbReference type="EMBL" id="LCAV01000011">
    <property type="protein sequence ID" value="KKR99088.1"/>
    <property type="molecule type" value="Genomic_DNA"/>
</dbReference>
<reference evidence="1 2" key="1">
    <citation type="journal article" date="2015" name="Nature">
        <title>rRNA introns, odd ribosomes, and small enigmatic genomes across a large radiation of phyla.</title>
        <authorList>
            <person name="Brown C.T."/>
            <person name="Hug L.A."/>
            <person name="Thomas B.C."/>
            <person name="Sharon I."/>
            <person name="Castelle C.J."/>
            <person name="Singh A."/>
            <person name="Wilkins M.J."/>
            <person name="Williams K.H."/>
            <person name="Banfield J.F."/>
        </authorList>
    </citation>
    <scope>NUCLEOTIDE SEQUENCE [LARGE SCALE GENOMIC DNA]</scope>
</reference>
<accession>A0A0G0VE00</accession>
<evidence type="ECO:0000313" key="1">
    <source>
        <dbReference type="EMBL" id="KKR99088.1"/>
    </source>
</evidence>
<sequence>MEHCVQYALAADEVTRALGGFSPSPTKLCSILNGSRWEVWKGLPTAYGFEEAHSHNDDIGWAAIHSGVHIWVAPPEYAKLKRLPDMQAAVLMVFCEGDARAKRRCDVFLADMEGNDLDKAIARAQTLNAELIAKPKPVQKRA</sequence>
<name>A0A0G0VE00_9BACT</name>
<organism evidence="1 2">
    <name type="scientific">Candidatus Magasanikbacteria bacterium GW2011_GWC2_41_17</name>
    <dbReference type="NCBI Taxonomy" id="1619048"/>
    <lineage>
        <taxon>Bacteria</taxon>
        <taxon>Candidatus Magasanikiibacteriota</taxon>
    </lineage>
</organism>
<gene>
    <name evidence="1" type="ORF">UU49_C0011G0024</name>
</gene>
<dbReference type="STRING" id="1619048.UU49_C0011G0024"/>
<comment type="caution">
    <text evidence="1">The sequence shown here is derived from an EMBL/GenBank/DDBJ whole genome shotgun (WGS) entry which is preliminary data.</text>
</comment>